<evidence type="ECO:0000256" key="5">
    <source>
        <dbReference type="SAM" id="MobiDB-lite"/>
    </source>
</evidence>
<evidence type="ECO:0000256" key="2">
    <source>
        <dbReference type="ARBA" id="ARBA00022448"/>
    </source>
</evidence>
<comment type="similarity">
    <text evidence="1 4">Belongs to the SEC5 family.</text>
</comment>
<feature type="region of interest" description="Disordered" evidence="5">
    <location>
        <begin position="22"/>
        <end position="96"/>
    </location>
</feature>
<feature type="compositionally biased region" description="Acidic residues" evidence="5">
    <location>
        <begin position="31"/>
        <end position="41"/>
    </location>
</feature>
<keyword evidence="4" id="KW-0653">Protein transport</keyword>
<dbReference type="GO" id="GO:0000145">
    <property type="term" value="C:exocyst"/>
    <property type="evidence" value="ECO:0007669"/>
    <property type="project" value="UniProtKB-UniRule"/>
</dbReference>
<feature type="compositionally biased region" description="Polar residues" evidence="5">
    <location>
        <begin position="187"/>
        <end position="198"/>
    </location>
</feature>
<dbReference type="GO" id="GO:0006893">
    <property type="term" value="P:Golgi to plasma membrane transport"/>
    <property type="evidence" value="ECO:0007669"/>
    <property type="project" value="UniProtKB-UniRule"/>
</dbReference>
<keyword evidence="3 4" id="KW-0268">Exocytosis</keyword>
<dbReference type="EMBL" id="NAJL01000012">
    <property type="protein sequence ID" value="TKA30068.1"/>
    <property type="molecule type" value="Genomic_DNA"/>
</dbReference>
<organism evidence="7 8">
    <name type="scientific">Salinomyces thailandicus</name>
    <dbReference type="NCBI Taxonomy" id="706561"/>
    <lineage>
        <taxon>Eukaryota</taxon>
        <taxon>Fungi</taxon>
        <taxon>Dikarya</taxon>
        <taxon>Ascomycota</taxon>
        <taxon>Pezizomycotina</taxon>
        <taxon>Dothideomycetes</taxon>
        <taxon>Dothideomycetidae</taxon>
        <taxon>Mycosphaerellales</taxon>
        <taxon>Teratosphaeriaceae</taxon>
        <taxon>Salinomyces</taxon>
    </lineage>
</organism>
<accession>A0A4U0U505</accession>
<dbReference type="Pfam" id="PF15469">
    <property type="entry name" value="Sec5"/>
    <property type="match status" value="1"/>
</dbReference>
<evidence type="ECO:0000256" key="3">
    <source>
        <dbReference type="ARBA" id="ARBA00022483"/>
    </source>
</evidence>
<dbReference type="InterPro" id="IPR039481">
    <property type="entry name" value="EXOC2/Sec5_N_dom"/>
</dbReference>
<feature type="compositionally biased region" description="Polar residues" evidence="5">
    <location>
        <begin position="45"/>
        <end position="61"/>
    </location>
</feature>
<keyword evidence="2 4" id="KW-0813">Transport</keyword>
<evidence type="ECO:0000259" key="6">
    <source>
        <dbReference type="Pfam" id="PF15469"/>
    </source>
</evidence>
<evidence type="ECO:0000256" key="1">
    <source>
        <dbReference type="ARBA" id="ARBA00010578"/>
    </source>
</evidence>
<dbReference type="OrthoDB" id="26242at2759"/>
<name>A0A4U0U505_9PEZI</name>
<dbReference type="PANTHER" id="PTHR13043:SF1">
    <property type="entry name" value="EXOCYST COMPLEX COMPONENT 2"/>
    <property type="match status" value="1"/>
</dbReference>
<dbReference type="GO" id="GO:0006887">
    <property type="term" value="P:exocytosis"/>
    <property type="evidence" value="ECO:0007669"/>
    <property type="project" value="UniProtKB-KW"/>
</dbReference>
<dbReference type="GO" id="GO:0015031">
    <property type="term" value="P:protein transport"/>
    <property type="evidence" value="ECO:0007669"/>
    <property type="project" value="UniProtKB-KW"/>
</dbReference>
<evidence type="ECO:0000313" key="8">
    <source>
        <dbReference type="Proteomes" id="UP000308549"/>
    </source>
</evidence>
<reference evidence="7 8" key="1">
    <citation type="submission" date="2017-03" db="EMBL/GenBank/DDBJ databases">
        <title>Genomes of endolithic fungi from Antarctica.</title>
        <authorList>
            <person name="Coleine C."/>
            <person name="Masonjones S."/>
            <person name="Stajich J.E."/>
        </authorList>
    </citation>
    <scope>NUCLEOTIDE SEQUENCE [LARGE SCALE GENOMIC DNA]</scope>
    <source>
        <strain evidence="7 8">CCFEE 6315</strain>
    </source>
</reference>
<gene>
    <name evidence="7" type="ORF">B0A50_02787</name>
</gene>
<feature type="region of interest" description="Disordered" evidence="5">
    <location>
        <begin position="185"/>
        <end position="263"/>
    </location>
</feature>
<proteinExistence type="inferred from homology"/>
<evidence type="ECO:0000256" key="4">
    <source>
        <dbReference type="RuleBase" id="RU365069"/>
    </source>
</evidence>
<feature type="compositionally biased region" description="Polar residues" evidence="5">
    <location>
        <begin position="214"/>
        <end position="237"/>
    </location>
</feature>
<comment type="subunit">
    <text evidence="4">Component of the exocyst complex.</text>
</comment>
<dbReference type="InterPro" id="IPR029175">
    <property type="entry name" value="EXOC2/Sec5"/>
</dbReference>
<dbReference type="AlphaFoldDB" id="A0A4U0U505"/>
<comment type="caution">
    <text evidence="7">The sequence shown here is derived from an EMBL/GenBank/DDBJ whole genome shotgun (WGS) entry which is preliminary data.</text>
</comment>
<protein>
    <recommendedName>
        <fullName evidence="4">Exocyst complex component SEC5</fullName>
    </recommendedName>
</protein>
<evidence type="ECO:0000313" key="7">
    <source>
        <dbReference type="EMBL" id="TKA30068.1"/>
    </source>
</evidence>
<keyword evidence="8" id="KW-1185">Reference proteome</keyword>
<dbReference type="PANTHER" id="PTHR13043">
    <property type="entry name" value="EXOCYST COMPLEX COMPONENT SEC5"/>
    <property type="match status" value="1"/>
</dbReference>
<dbReference type="Proteomes" id="UP000308549">
    <property type="component" value="Unassembled WGS sequence"/>
</dbReference>
<comment type="function">
    <text evidence="4">Component of the exocyst complex involved in the docking of exocytic vesicles with fusion sites on the plasma membrane.</text>
</comment>
<feature type="domain" description="Exocyst complex component EXOC2/Sec5 N-terminal" evidence="6">
    <location>
        <begin position="89"/>
        <end position="1056"/>
    </location>
</feature>
<sequence>MPVAADRERELLNHYHITTLYPDTWPHSAADDSDDSDDFDDTEPHASSQPPSGGLTRQPSKLSARLTRHASIRSAGSLGPDSVVQKDEPDPLGTAPSVAAELRRRGLAVEDDLKLRNRFMLSSTSFSPALYLSQVHQDASTEELLRGLEFLGRSIEQKSASLKVLVESNFERFVKAKATIDNVYTEMRTQGQDESTAPLTPRPMSGRPGGGHSRQYSRSQPSTHFRTASGNTTTAFSPASVKNPGAPGSDKRQNALTKESEYGTLGIRTPLQDLTIKAEEVWGPTLGGREKEENVKSVLEALETHREVFRLPATLHEAIQRHDFDTVITSWTAAQRYADQARSLADGAKDNGIGLGDRDARHILLIAKMWADVSVQMDGYKRELWRRLKMNHGRKPAAVADETDKEEHLELTGVLLQLGVDENPIWEWLRGRHLYLKDKIVRSFERARVEIEVSRRRLAANDKQDGRQLAQYLRSASSNSSNVSALGRAKDETKEGDTPAVMHFWTLLHASLTHLLSSSSGILGEVLDFRSVTQSFIDGKAQKAFPPAVLNSPAAQEHLELEPEEVQNLRSAAIELMDLLRQGMLSFFADPPVEDLSELYSPLPPTPITPDLVSGPASPSQVRRVFSFDPTNAPPPSPKRGDSWEKFAFWPPRANSLSGSHHLARILALIGTAASELAGMPVVKQTRSGTEGLRTLVGAVRERVVQALCASWTADAEKFKYTETWHRSPERRDLTTMPANFMAFEESILVNFQKVAYVSEARGGGEQVIVSPPAKLLQAIRGTFVTSLYKILSGMVENAEKNRPRAAGEGDPDGVTVATMKALVGYESDGAIINGAVDASNRNIRLLLTLSNLSHLRADIIPHLISTFESSFSVKLTDESKTIRDVLGQIDARLFQSYIDPTIDSLTQLIATGISSPAWAPTTSRPDNARPYVYEVLLTLVLVHTEVSTTAASLTPQLLSYALESCSTALLHQFATTHSYYSLPALMQATLDVEFLAQTLNNFTTEKAGELQSKIYLALDERTDDDARKRLQGELPEMRGVLKRLREGTKGQFGCFRRERRGRGDTRVGREAGASRG</sequence>
<feature type="compositionally biased region" description="Basic and acidic residues" evidence="5">
    <location>
        <begin position="249"/>
        <end position="261"/>
    </location>
</feature>